<keyword evidence="2" id="KW-0489">Methyltransferase</keyword>
<dbReference type="AlphaFoldDB" id="A0A850DYA5"/>
<comment type="caution">
    <text evidence="2">The sequence shown here is derived from an EMBL/GenBank/DDBJ whole genome shotgun (WGS) entry which is preliminary data.</text>
</comment>
<dbReference type="InterPro" id="IPR029063">
    <property type="entry name" value="SAM-dependent_MTases_sf"/>
</dbReference>
<name>A0A850DYA5_9MICO</name>
<proteinExistence type="predicted"/>
<dbReference type="CDD" id="cd02440">
    <property type="entry name" value="AdoMet_MTases"/>
    <property type="match status" value="1"/>
</dbReference>
<dbReference type="PANTHER" id="PTHR42912">
    <property type="entry name" value="METHYLTRANSFERASE"/>
    <property type="match status" value="1"/>
</dbReference>
<evidence type="ECO:0000313" key="2">
    <source>
        <dbReference type="EMBL" id="NUU29891.1"/>
    </source>
</evidence>
<dbReference type="InterPro" id="IPR050508">
    <property type="entry name" value="Methyltransf_Superfamily"/>
</dbReference>
<dbReference type="SUPFAM" id="SSF53335">
    <property type="entry name" value="S-adenosyl-L-methionine-dependent methyltransferases"/>
    <property type="match status" value="1"/>
</dbReference>
<dbReference type="Proteomes" id="UP000539146">
    <property type="component" value="Unassembled WGS sequence"/>
</dbReference>
<dbReference type="InterPro" id="IPR041698">
    <property type="entry name" value="Methyltransf_25"/>
</dbReference>
<evidence type="ECO:0000313" key="3">
    <source>
        <dbReference type="Proteomes" id="UP000539146"/>
    </source>
</evidence>
<dbReference type="Gene3D" id="3.40.50.150">
    <property type="entry name" value="Vaccinia Virus protein VP39"/>
    <property type="match status" value="1"/>
</dbReference>
<accession>A0A850DYA5</accession>
<gene>
    <name evidence="2" type="ORF">HP467_17510</name>
</gene>
<reference evidence="2 3" key="1">
    <citation type="submission" date="2020-05" db="EMBL/GenBank/DDBJ databases">
        <title>Genome Sequencing of Type Strains.</title>
        <authorList>
            <person name="Lemaire J.F."/>
            <person name="Inderbitzin P."/>
            <person name="Gregorio O.A."/>
            <person name="Collins S.B."/>
            <person name="Wespe N."/>
            <person name="Knight-Connoni V."/>
        </authorList>
    </citation>
    <scope>NUCLEOTIDE SEQUENCE [LARGE SCALE GENOMIC DNA]</scope>
    <source>
        <strain evidence="2 3">DSM 20512</strain>
    </source>
</reference>
<sequence length="177" mass="18724">MQAVHPADRTHVEQWAADCHGVVVDAGCGPGHWTAHLAGLGHRVVGLDAVPEFVAIARRTAPDVEVRRATLESTGLPPGSVGGVLSWYSLVHHEPEAVPVALAEFHRVLDAGGGLLVGAFAGAVLEPFDHAVTTAWRWPAERLVAAVEDVGFTVVDVREREDEGVRPHLAVSAVRPG</sequence>
<feature type="domain" description="Methyltransferase" evidence="1">
    <location>
        <begin position="23"/>
        <end position="113"/>
    </location>
</feature>
<protein>
    <submittedName>
        <fullName evidence="2">Class I SAM-dependent methyltransferase</fullName>
    </submittedName>
</protein>
<dbReference type="GO" id="GO:0008168">
    <property type="term" value="F:methyltransferase activity"/>
    <property type="evidence" value="ECO:0007669"/>
    <property type="project" value="UniProtKB-KW"/>
</dbReference>
<dbReference type="EMBL" id="JABMCG010000126">
    <property type="protein sequence ID" value="NUU29891.1"/>
    <property type="molecule type" value="Genomic_DNA"/>
</dbReference>
<keyword evidence="2" id="KW-0808">Transferase</keyword>
<organism evidence="2 3">
    <name type="scientific">Curtobacterium citreum</name>
    <dbReference type="NCBI Taxonomy" id="2036"/>
    <lineage>
        <taxon>Bacteria</taxon>
        <taxon>Bacillati</taxon>
        <taxon>Actinomycetota</taxon>
        <taxon>Actinomycetes</taxon>
        <taxon>Micrococcales</taxon>
        <taxon>Microbacteriaceae</taxon>
        <taxon>Curtobacterium</taxon>
    </lineage>
</organism>
<evidence type="ECO:0000259" key="1">
    <source>
        <dbReference type="Pfam" id="PF13649"/>
    </source>
</evidence>
<dbReference type="GO" id="GO:0032259">
    <property type="term" value="P:methylation"/>
    <property type="evidence" value="ECO:0007669"/>
    <property type="project" value="UniProtKB-KW"/>
</dbReference>
<dbReference type="PANTHER" id="PTHR42912:SF95">
    <property type="entry name" value="METHYLTRANSFERASE TYPE 11 DOMAIN-CONTAINING PROTEIN"/>
    <property type="match status" value="1"/>
</dbReference>
<dbReference type="Pfam" id="PF13649">
    <property type="entry name" value="Methyltransf_25"/>
    <property type="match status" value="1"/>
</dbReference>